<protein>
    <submittedName>
        <fullName evidence="5">DNA relaxase TraI</fullName>
    </submittedName>
</protein>
<dbReference type="AlphaFoldDB" id="A0A6S6UBS7"/>
<evidence type="ECO:0000256" key="1">
    <source>
        <dbReference type="SAM" id="Coils"/>
    </source>
</evidence>
<evidence type="ECO:0000259" key="3">
    <source>
        <dbReference type="Pfam" id="PF18821"/>
    </source>
</evidence>
<dbReference type="Pfam" id="PF18821">
    <property type="entry name" value="LPD7"/>
    <property type="match status" value="1"/>
</dbReference>
<dbReference type="EMBL" id="CACVAU010000086">
    <property type="protein sequence ID" value="CAA6826273.1"/>
    <property type="molecule type" value="Genomic_DNA"/>
</dbReference>
<sequence length="529" mass="61673">MIVKQVSSKGKGSFKALAAYLLDLKNDGEKAEMYDFSNCPFDLVEENISYIKQMQELNQMVHSDKSLHLVVSFQEEEKPSLEVLADIEMELLKSLNMQEHHRLSVSHNNTNNFHLHIAVNRLNPHNNLLVDPWKSKMKLQKKAQELEEKHKLKKDNHPVQLIVDEKVFLVEGNKSSNIKDNQYKDQEIHSGMKNLLTWIKEEALDEILEVLNHSTSTYEDLHDVLAKYNLELKSRANGLVIGDKHRKLFVKASDVHRSLSKGNLERRFGLFLESQSSISAEKFFGKPKSFLWENYQRLMEQRKITKKSELSLEKESRLALRQSIKLKYKEQLALVKFNNNIPSNQKPQHRQIIYAHQKEELQELSERFSQKRKDIHKLNRLYSYKEYLLEKALKGDEKALEALRRTTMSFKANENILRHPKGKVNHQLWESLKVQITKEGKAVYEVEGNGKVIDTGAYLKVTVEDNDRAILTSLQMAKKKYGDVLEIQGSLEFKKRVMMVDERYELGLEFTDKAMKRIQEQDVKKGMGL</sequence>
<dbReference type="InterPro" id="IPR049751">
    <property type="entry name" value="TraI/MobA_relaxases"/>
</dbReference>
<evidence type="ECO:0000259" key="2">
    <source>
        <dbReference type="Pfam" id="PF03432"/>
    </source>
</evidence>
<evidence type="ECO:0000259" key="4">
    <source>
        <dbReference type="Pfam" id="PF22863"/>
    </source>
</evidence>
<feature type="domain" description="Large polyvalent protein-associated" evidence="3">
    <location>
        <begin position="432"/>
        <end position="521"/>
    </location>
</feature>
<organism evidence="5">
    <name type="scientific">uncultured Sulfurovum sp</name>
    <dbReference type="NCBI Taxonomy" id="269237"/>
    <lineage>
        <taxon>Bacteria</taxon>
        <taxon>Pseudomonadati</taxon>
        <taxon>Campylobacterota</taxon>
        <taxon>Epsilonproteobacteria</taxon>
        <taxon>Campylobacterales</taxon>
        <taxon>Sulfurovaceae</taxon>
        <taxon>Sulfurovum</taxon>
        <taxon>environmental samples</taxon>
    </lineage>
</organism>
<reference evidence="5" key="1">
    <citation type="submission" date="2020-01" db="EMBL/GenBank/DDBJ databases">
        <authorList>
            <person name="Meier V. D."/>
            <person name="Meier V D."/>
        </authorList>
    </citation>
    <scope>NUCLEOTIDE SEQUENCE</scope>
    <source>
        <strain evidence="5">HLG_WM_MAG_05</strain>
    </source>
</reference>
<dbReference type="Pfam" id="PF03432">
    <property type="entry name" value="Relaxase"/>
    <property type="match status" value="1"/>
</dbReference>
<dbReference type="NCBIfam" id="NF041893">
    <property type="entry name" value="TraI_MobP_relax"/>
    <property type="match status" value="1"/>
</dbReference>
<feature type="domain" description="MobA/VirD2-like nuclease" evidence="2">
    <location>
        <begin position="27"/>
        <end position="152"/>
    </location>
</feature>
<name>A0A6S6UBS7_9BACT</name>
<keyword evidence="1" id="KW-0175">Coiled coil</keyword>
<accession>A0A6S6UBS7</accession>
<dbReference type="InterPro" id="IPR005094">
    <property type="entry name" value="Endonuclease_MobA/VirD2"/>
</dbReference>
<proteinExistence type="predicted"/>
<gene>
    <name evidence="5" type="ORF">HELGO_WM23617</name>
</gene>
<dbReference type="InterPro" id="IPR054462">
    <property type="entry name" value="TraI_M"/>
</dbReference>
<feature type="domain" description="TraI-like middle" evidence="4">
    <location>
        <begin position="181"/>
        <end position="272"/>
    </location>
</feature>
<feature type="coiled-coil region" evidence="1">
    <location>
        <begin position="354"/>
        <end position="381"/>
    </location>
</feature>
<dbReference type="Pfam" id="PF22863">
    <property type="entry name" value="TraI_middle"/>
    <property type="match status" value="1"/>
</dbReference>
<dbReference type="InterPro" id="IPR040677">
    <property type="entry name" value="LPD7"/>
</dbReference>
<evidence type="ECO:0000313" key="5">
    <source>
        <dbReference type="EMBL" id="CAA6826273.1"/>
    </source>
</evidence>